<gene>
    <name evidence="2" type="ORF">ruthe_00873</name>
</gene>
<reference evidence="2 3" key="1">
    <citation type="journal article" date="2013" name="Stand. Genomic Sci.">
        <title>Genome sequence of the reddish-pigmented Rubellimicrobium thermophilum type strain (DSM 16684(T)), a member of the Roseobacter clade.</title>
        <authorList>
            <person name="Fiebig A."/>
            <person name="Riedel T."/>
            <person name="Gronow S."/>
            <person name="Petersen J."/>
            <person name="Klenk H.P."/>
            <person name="Goker M."/>
        </authorList>
    </citation>
    <scope>NUCLEOTIDE SEQUENCE [LARGE SCALE GENOMIC DNA]</scope>
    <source>
        <strain evidence="2 3">DSM 16684</strain>
    </source>
</reference>
<comment type="caution">
    <text evidence="2">The sequence shown here is derived from an EMBL/GenBank/DDBJ whole genome shotgun (WGS) entry which is preliminary data.</text>
</comment>
<proteinExistence type="predicted"/>
<dbReference type="AlphaFoldDB" id="S9S7A5"/>
<sequence length="247" mass="26739">MIRRWLHDRMPRSLLVRAALILLLPLVLLQIIVSIGFVQRYYEDVTRQMTATLVLELAFLSDLAARAPDVAAAQESVRSVAEPLGLAVTLPAADPPRQAVDPWDLQGQAMAATLRAGLPALMAVASSPPPGVSVWLETPHGTLQVDFPRRRVSAAAPHQLLVLTIGTGLLLAAIAWIFLRNQMRPIKRLAEAATAYGRGRILPFVPPGRQKCARPAPPSWTCARGSNARPRAARPCSPASAMICAHR</sequence>
<dbReference type="HOGENOM" id="CLU_1123851_0_0_5"/>
<organism evidence="2 3">
    <name type="scientific">Rubellimicrobium thermophilum DSM 16684</name>
    <dbReference type="NCBI Taxonomy" id="1123069"/>
    <lineage>
        <taxon>Bacteria</taxon>
        <taxon>Pseudomonadati</taxon>
        <taxon>Pseudomonadota</taxon>
        <taxon>Alphaproteobacteria</taxon>
        <taxon>Rhodobacterales</taxon>
        <taxon>Roseobacteraceae</taxon>
        <taxon>Rubellimicrobium</taxon>
    </lineage>
</organism>
<evidence type="ECO:0000256" key="1">
    <source>
        <dbReference type="SAM" id="Phobius"/>
    </source>
</evidence>
<keyword evidence="3" id="KW-1185">Reference proteome</keyword>
<dbReference type="STRING" id="1123069.ruthe_00873"/>
<accession>S9S7A5</accession>
<protein>
    <submittedName>
        <fullName evidence="2">HAMP domain protein</fullName>
    </submittedName>
</protein>
<keyword evidence="1" id="KW-0812">Transmembrane</keyword>
<feature type="transmembrane region" description="Helical" evidence="1">
    <location>
        <begin position="160"/>
        <end position="179"/>
    </location>
</feature>
<dbReference type="Proteomes" id="UP000015346">
    <property type="component" value="Unassembled WGS sequence"/>
</dbReference>
<evidence type="ECO:0000313" key="3">
    <source>
        <dbReference type="Proteomes" id="UP000015346"/>
    </source>
</evidence>
<keyword evidence="1" id="KW-0472">Membrane</keyword>
<dbReference type="EMBL" id="AOLV01000010">
    <property type="protein sequence ID" value="EPX86065.1"/>
    <property type="molecule type" value="Genomic_DNA"/>
</dbReference>
<evidence type="ECO:0000313" key="2">
    <source>
        <dbReference type="EMBL" id="EPX86065.1"/>
    </source>
</evidence>
<keyword evidence="1" id="KW-1133">Transmembrane helix</keyword>
<name>S9S7A5_9RHOB</name>